<protein>
    <submittedName>
        <fullName evidence="3">Uncharacterized protein</fullName>
    </submittedName>
</protein>
<reference evidence="3" key="1">
    <citation type="journal article" date="2020" name="BMC Genomics">
        <title>Correction to: Identification and distribution of gene clusters required for synthesis of sphingolipid metabolism inhibitors in diverse species of the filamentous fungus Fusarium.</title>
        <authorList>
            <person name="Kim H.S."/>
            <person name="Lohmar J.M."/>
            <person name="Busman M."/>
            <person name="Brown D.W."/>
            <person name="Naumann T.A."/>
            <person name="Divon H.H."/>
            <person name="Lysoe E."/>
            <person name="Uhlig S."/>
            <person name="Proctor R.H."/>
        </authorList>
    </citation>
    <scope>NUCLEOTIDE SEQUENCE</scope>
    <source>
        <strain evidence="3">NRRL 20472</strain>
    </source>
</reference>
<accession>A0A8H4TMT9</accession>
<dbReference type="PANTHER" id="PTHR48050">
    <property type="entry name" value="STEROL 3-BETA-GLUCOSYLTRANSFERASE"/>
    <property type="match status" value="1"/>
</dbReference>
<name>A0A8H4TMT9_9HYPO</name>
<dbReference type="GO" id="GO:0016906">
    <property type="term" value="F:sterol 3-beta-glucosyltransferase activity"/>
    <property type="evidence" value="ECO:0007669"/>
    <property type="project" value="UniProtKB-ARBA"/>
</dbReference>
<reference evidence="3" key="2">
    <citation type="submission" date="2020-05" db="EMBL/GenBank/DDBJ databases">
        <authorList>
            <person name="Kim H.-S."/>
            <person name="Proctor R.H."/>
            <person name="Brown D.W."/>
        </authorList>
    </citation>
    <scope>NUCLEOTIDE SEQUENCE</scope>
    <source>
        <strain evidence="3">NRRL 20472</strain>
    </source>
</reference>
<dbReference type="CDD" id="cd03784">
    <property type="entry name" value="GT1_Gtf-like"/>
    <property type="match status" value="1"/>
</dbReference>
<dbReference type="InterPro" id="IPR050426">
    <property type="entry name" value="Glycosyltransferase_28"/>
</dbReference>
<gene>
    <name evidence="3" type="ORF">FSARC_10353</name>
</gene>
<dbReference type="Proteomes" id="UP000622797">
    <property type="component" value="Unassembled WGS sequence"/>
</dbReference>
<dbReference type="Gene3D" id="3.40.50.2000">
    <property type="entry name" value="Glycogen Phosphorylase B"/>
    <property type="match status" value="1"/>
</dbReference>
<feature type="compositionally biased region" description="Basic and acidic residues" evidence="2">
    <location>
        <begin position="358"/>
        <end position="370"/>
    </location>
</feature>
<evidence type="ECO:0000313" key="3">
    <source>
        <dbReference type="EMBL" id="KAF4960801.1"/>
    </source>
</evidence>
<dbReference type="AlphaFoldDB" id="A0A8H4TMT9"/>
<proteinExistence type="predicted"/>
<dbReference type="SUPFAM" id="SSF53756">
    <property type="entry name" value="UDP-Glycosyltransferase/glycogen phosphorylase"/>
    <property type="match status" value="1"/>
</dbReference>
<comment type="caution">
    <text evidence="3">The sequence shown here is derived from an EMBL/GenBank/DDBJ whole genome shotgun (WGS) entry which is preliminary data.</text>
</comment>
<evidence type="ECO:0000313" key="4">
    <source>
        <dbReference type="Proteomes" id="UP000622797"/>
    </source>
</evidence>
<dbReference type="OrthoDB" id="5835829at2759"/>
<evidence type="ECO:0000256" key="1">
    <source>
        <dbReference type="ARBA" id="ARBA00022679"/>
    </source>
</evidence>
<dbReference type="EMBL" id="JABEXW010000624">
    <property type="protein sequence ID" value="KAF4960801.1"/>
    <property type="molecule type" value="Genomic_DNA"/>
</dbReference>
<keyword evidence="4" id="KW-1185">Reference proteome</keyword>
<organism evidence="3 4">
    <name type="scientific">Fusarium sarcochroum</name>
    <dbReference type="NCBI Taxonomy" id="1208366"/>
    <lineage>
        <taxon>Eukaryota</taxon>
        <taxon>Fungi</taxon>
        <taxon>Dikarya</taxon>
        <taxon>Ascomycota</taxon>
        <taxon>Pezizomycotina</taxon>
        <taxon>Sordariomycetes</taxon>
        <taxon>Hypocreomycetidae</taxon>
        <taxon>Hypocreales</taxon>
        <taxon>Nectriaceae</taxon>
        <taxon>Fusarium</taxon>
        <taxon>Fusarium lateritium species complex</taxon>
    </lineage>
</organism>
<sequence length="501" mass="53829">MFDAPMLIKTLKIPFTYCWSPGLVPKPSDWPSHIDVCGFFFRDPPTYHPPTDLVEFLKPGPPLVYIRFGSIVLDDPKSIIAIILDSVKATGARAIISKGWSDLGGSAREDIYWIGDCPHEWLFQHVAAVVHHGGAGTTAYGLKYGKPTTNVPFFGELIRDHQSTILGSNGSQRRRRPSANTSQRIVCGKPSEAINYCLLKKAADAAACIAAKMESEQGVRAGVQSFHKHLPLEGIMCDLIPSEPAVWMYSRSKKSIKLSKLAAEILITTKSIDAKTLKLYQSNRILTETTRWDPISGGASAVLGTATGMADSITGIVTKPVGEYRDEKQRRARDLKRAQSMTPPVTQEGVKDGGQLIIDRRSNDSSRPRSEYSGSLAGRMAGASAKSVGMMGPLALKGMMVDFPLALTEGPKSVPQHYGGNVRHHSPVTDAKRGMDVAEPYKGAKKEGALGAVKGIGKGVMSLATKSGAAMFGLVAYPSAGISKSLRTAVHASTGKAITQK</sequence>
<keyword evidence="1" id="KW-0808">Transferase</keyword>
<evidence type="ECO:0000256" key="2">
    <source>
        <dbReference type="SAM" id="MobiDB-lite"/>
    </source>
</evidence>
<dbReference type="PANTHER" id="PTHR48050:SF27">
    <property type="entry name" value="GLUCOSYLTRANSFERASE, PUTATIVE (AFU_ORTHOLOGUE AFUA_7G04880)-RELATED"/>
    <property type="match status" value="1"/>
</dbReference>
<dbReference type="InterPro" id="IPR002213">
    <property type="entry name" value="UDP_glucos_trans"/>
</dbReference>
<feature type="region of interest" description="Disordered" evidence="2">
    <location>
        <begin position="326"/>
        <end position="376"/>
    </location>
</feature>
<dbReference type="FunFam" id="3.40.50.2000:FF:000009">
    <property type="entry name" value="Sterol 3-beta-glucosyltransferase UGT80A2"/>
    <property type="match status" value="1"/>
</dbReference>